<dbReference type="EMBL" id="OANU01000008">
    <property type="protein sequence ID" value="SNX47350.1"/>
    <property type="molecule type" value="Genomic_DNA"/>
</dbReference>
<feature type="chain" id="PRO_5012286206" description="Lipid A 3-O-deacylase (PagL)" evidence="2">
    <location>
        <begin position="19"/>
        <end position="166"/>
    </location>
</feature>
<evidence type="ECO:0000313" key="4">
    <source>
        <dbReference type="Proteomes" id="UP000219336"/>
    </source>
</evidence>
<keyword evidence="4" id="KW-1185">Reference proteome</keyword>
<organism evidence="3 4">
    <name type="scientific">Vibrio thalassae</name>
    <dbReference type="NCBI Taxonomy" id="1243014"/>
    <lineage>
        <taxon>Bacteria</taxon>
        <taxon>Pseudomonadati</taxon>
        <taxon>Pseudomonadota</taxon>
        <taxon>Gammaproteobacteria</taxon>
        <taxon>Vibrionales</taxon>
        <taxon>Vibrionaceae</taxon>
        <taxon>Vibrio</taxon>
    </lineage>
</organism>
<protein>
    <recommendedName>
        <fullName evidence="5">Lipid A 3-O-deacylase (PagL)</fullName>
    </recommendedName>
</protein>
<evidence type="ECO:0000313" key="3">
    <source>
        <dbReference type="EMBL" id="SNX47350.1"/>
    </source>
</evidence>
<dbReference type="Proteomes" id="UP000219336">
    <property type="component" value="Unassembled WGS sequence"/>
</dbReference>
<evidence type="ECO:0008006" key="5">
    <source>
        <dbReference type="Google" id="ProtNLM"/>
    </source>
</evidence>
<evidence type="ECO:0000256" key="1">
    <source>
        <dbReference type="ARBA" id="ARBA00022729"/>
    </source>
</evidence>
<keyword evidence="1 2" id="KW-0732">Signal</keyword>
<gene>
    <name evidence="3" type="ORF">VTH8203_00951</name>
</gene>
<feature type="signal peptide" evidence="2">
    <location>
        <begin position="1"/>
        <end position="18"/>
    </location>
</feature>
<dbReference type="AlphaFoldDB" id="A0A240EHC4"/>
<reference evidence="4" key="1">
    <citation type="submission" date="2016-06" db="EMBL/GenBank/DDBJ databases">
        <authorList>
            <person name="Rodrigo-Torres L."/>
            <person name="Arahal R.D."/>
            <person name="Lucena T."/>
        </authorList>
    </citation>
    <scope>NUCLEOTIDE SEQUENCE [LARGE SCALE GENOMIC DNA]</scope>
    <source>
        <strain evidence="4">CECT8203</strain>
    </source>
</reference>
<accession>A0A240EHC4</accession>
<name>A0A240EHC4_9VIBR</name>
<dbReference type="RefSeq" id="WP_096992629.1">
    <property type="nucleotide sequence ID" value="NZ_JBHSII010000001.1"/>
</dbReference>
<dbReference type="Gene3D" id="2.40.160.40">
    <property type="entry name" value="monomeric porin ompg"/>
    <property type="match status" value="1"/>
</dbReference>
<evidence type="ECO:0000256" key="2">
    <source>
        <dbReference type="SAM" id="SignalP"/>
    </source>
</evidence>
<dbReference type="OrthoDB" id="5860749at2"/>
<dbReference type="InterPro" id="IPR053713">
    <property type="entry name" value="Bact_OM_Channel_sf"/>
</dbReference>
<sequence length="166" mass="18926">MRHTSLLLLALGSKAAFAASSYIEGHIQFNSTYLYDSKTTAKMAAGHTFDTDTTVKFKIEDIAIGATPHSDRHHHHDMYYGHSVRAPLLTLGVEQRFQMSESFWLGAGYNHLMQVGETVQYRPLFKIGYDFEQGLSLSHRTRIEVYAQNDRWENKPATDYIALIIK</sequence>
<proteinExistence type="predicted"/>